<evidence type="ECO:0000256" key="1">
    <source>
        <dbReference type="SAM" id="Phobius"/>
    </source>
</evidence>
<feature type="domain" description="DUF4397" evidence="3">
    <location>
        <begin position="30"/>
        <end position="148"/>
    </location>
</feature>
<evidence type="ECO:0000313" key="4">
    <source>
        <dbReference type="EMBL" id="ROR66314.1"/>
    </source>
</evidence>
<name>A0A3N2ATF8_9MICO</name>
<dbReference type="InterPro" id="IPR025510">
    <property type="entry name" value="DUF4397"/>
</dbReference>
<accession>A0A3N2ATF8</accession>
<sequence>MKGTIVISAGAALALVALGGAPALAAGDDSTVSVLHMIPGITVDAYIDGEEAITDFEPGELTDPIQLAPGVYDVQLYYDGETPDTAEPAVEALGVEVPAGQNLTITGNLTADDQPTLSVFSNSTEPVAAGQARLTVRHLAAAPAVDVRADGAVIAGSLTNPDEALLEVPAGAVSVDVVLAGTDDVVIGPVDVELAEGANTIVTAWGNARQESLQLAVQVVDAHTPPSGVPSGLGGAGAQGALGVMLAVAGALGLAAVSARASRVRAARP</sequence>
<feature type="signal peptide" evidence="2">
    <location>
        <begin position="1"/>
        <end position="25"/>
    </location>
</feature>
<dbReference type="Proteomes" id="UP000275456">
    <property type="component" value="Unassembled WGS sequence"/>
</dbReference>
<dbReference type="RefSeq" id="WP_123697317.1">
    <property type="nucleotide sequence ID" value="NZ_RKHJ01000001.1"/>
</dbReference>
<evidence type="ECO:0000313" key="5">
    <source>
        <dbReference type="Proteomes" id="UP000275456"/>
    </source>
</evidence>
<keyword evidence="1" id="KW-1133">Transmembrane helix</keyword>
<evidence type="ECO:0000256" key="2">
    <source>
        <dbReference type="SAM" id="SignalP"/>
    </source>
</evidence>
<gene>
    <name evidence="4" type="ORF">EDD26_1696</name>
</gene>
<protein>
    <submittedName>
        <fullName evidence="4">Uncharacterized protein DUF4397</fullName>
    </submittedName>
</protein>
<keyword evidence="2" id="KW-0732">Signal</keyword>
<comment type="caution">
    <text evidence="4">The sequence shown here is derived from an EMBL/GenBank/DDBJ whole genome shotgun (WGS) entry which is preliminary data.</text>
</comment>
<dbReference type="Pfam" id="PF14344">
    <property type="entry name" value="DUF4397"/>
    <property type="match status" value="1"/>
</dbReference>
<feature type="transmembrane region" description="Helical" evidence="1">
    <location>
        <begin position="240"/>
        <end position="259"/>
    </location>
</feature>
<keyword evidence="1" id="KW-0812">Transmembrane</keyword>
<proteinExistence type="predicted"/>
<dbReference type="EMBL" id="RKHJ01000001">
    <property type="protein sequence ID" value="ROR66314.1"/>
    <property type="molecule type" value="Genomic_DNA"/>
</dbReference>
<feature type="chain" id="PRO_5017947403" evidence="2">
    <location>
        <begin position="26"/>
        <end position="269"/>
    </location>
</feature>
<reference evidence="4 5" key="1">
    <citation type="submission" date="2018-11" db="EMBL/GenBank/DDBJ databases">
        <title>Sequencing the genomes of 1000 actinobacteria strains.</title>
        <authorList>
            <person name="Klenk H.-P."/>
        </authorList>
    </citation>
    <scope>NUCLEOTIDE SEQUENCE [LARGE SCALE GENOMIC DNA]</scope>
    <source>
        <strain evidence="4 5">DSM 9580</strain>
    </source>
</reference>
<evidence type="ECO:0000259" key="3">
    <source>
        <dbReference type="Pfam" id="PF14344"/>
    </source>
</evidence>
<organism evidence="4 5">
    <name type="scientific">Agrococcus jenensis</name>
    <dbReference type="NCBI Taxonomy" id="46353"/>
    <lineage>
        <taxon>Bacteria</taxon>
        <taxon>Bacillati</taxon>
        <taxon>Actinomycetota</taxon>
        <taxon>Actinomycetes</taxon>
        <taxon>Micrococcales</taxon>
        <taxon>Microbacteriaceae</taxon>
        <taxon>Agrococcus</taxon>
    </lineage>
</organism>
<dbReference type="OrthoDB" id="5800709at2"/>
<keyword evidence="1" id="KW-0472">Membrane</keyword>
<keyword evidence="5" id="KW-1185">Reference proteome</keyword>
<dbReference type="AlphaFoldDB" id="A0A3N2ATF8"/>